<dbReference type="GO" id="GO:0016787">
    <property type="term" value="F:hydrolase activity"/>
    <property type="evidence" value="ECO:0007669"/>
    <property type="project" value="UniProtKB-KW"/>
</dbReference>
<dbReference type="Proteomes" id="UP001596455">
    <property type="component" value="Unassembled WGS sequence"/>
</dbReference>
<proteinExistence type="predicted"/>
<dbReference type="InterPro" id="IPR050883">
    <property type="entry name" value="PNGase"/>
</dbReference>
<dbReference type="Gene3D" id="2.70.98.10">
    <property type="match status" value="1"/>
</dbReference>
<dbReference type="SUPFAM" id="SSF48208">
    <property type="entry name" value="Six-hairpin glycosidases"/>
    <property type="match status" value="1"/>
</dbReference>
<dbReference type="InterPro" id="IPR012939">
    <property type="entry name" value="Glyco_hydro_92"/>
</dbReference>
<dbReference type="InterPro" id="IPR008928">
    <property type="entry name" value="6-hairpin_glycosidase_sf"/>
</dbReference>
<dbReference type="InterPro" id="IPR041371">
    <property type="entry name" value="GH92_N"/>
</dbReference>
<feature type="domain" description="Glycosyl hydrolase family 92 N-terminal" evidence="3">
    <location>
        <begin position="190"/>
        <end position="401"/>
    </location>
</feature>
<dbReference type="Pfam" id="PF17678">
    <property type="entry name" value="Glyco_hydro_92N"/>
    <property type="match status" value="1"/>
</dbReference>
<dbReference type="Gene3D" id="1.20.1610.10">
    <property type="entry name" value="alpha-1,2-mannosidases domains"/>
    <property type="match status" value="1"/>
</dbReference>
<feature type="compositionally biased region" description="Basic and acidic residues" evidence="1">
    <location>
        <begin position="183"/>
        <end position="195"/>
    </location>
</feature>
<evidence type="ECO:0000313" key="4">
    <source>
        <dbReference type="EMBL" id="MFC7405846.1"/>
    </source>
</evidence>
<evidence type="ECO:0000256" key="1">
    <source>
        <dbReference type="SAM" id="MobiDB-lite"/>
    </source>
</evidence>
<keyword evidence="5" id="KW-1185">Reference proteome</keyword>
<dbReference type="Gene3D" id="3.30.2080.10">
    <property type="entry name" value="GH92 mannosidase domain"/>
    <property type="match status" value="1"/>
</dbReference>
<organism evidence="4 5">
    <name type="scientific">Georgenia alba</name>
    <dbReference type="NCBI Taxonomy" id="2233858"/>
    <lineage>
        <taxon>Bacteria</taxon>
        <taxon>Bacillati</taxon>
        <taxon>Actinomycetota</taxon>
        <taxon>Actinomycetes</taxon>
        <taxon>Micrococcales</taxon>
        <taxon>Bogoriellaceae</taxon>
        <taxon>Georgenia</taxon>
    </lineage>
</organism>
<feature type="domain" description="Glycosyl hydrolase family 92" evidence="2">
    <location>
        <begin position="442"/>
        <end position="962"/>
    </location>
</feature>
<feature type="region of interest" description="Disordered" evidence="1">
    <location>
        <begin position="968"/>
        <end position="1013"/>
    </location>
</feature>
<dbReference type="PANTHER" id="PTHR12143">
    <property type="entry name" value="PEPTIDE N-GLYCANASE PNGASE -RELATED"/>
    <property type="match status" value="1"/>
</dbReference>
<comment type="caution">
    <text evidence="4">The sequence shown here is derived from an EMBL/GenBank/DDBJ whole genome shotgun (WGS) entry which is preliminary data.</text>
</comment>
<evidence type="ECO:0000313" key="5">
    <source>
        <dbReference type="Proteomes" id="UP001596455"/>
    </source>
</evidence>
<dbReference type="InterPro" id="IPR014718">
    <property type="entry name" value="GH-type_carb-bd"/>
</dbReference>
<dbReference type="Gene3D" id="1.20.1050.60">
    <property type="entry name" value="alpha-1,2-mannosidase"/>
    <property type="match status" value="1"/>
</dbReference>
<keyword evidence="4" id="KW-0378">Hydrolase</keyword>
<dbReference type="RefSeq" id="WP_382394653.1">
    <property type="nucleotide sequence ID" value="NZ_JBHTCQ010000002.1"/>
</dbReference>
<protein>
    <submittedName>
        <fullName evidence="4">GH92 family glycosyl hydrolase</fullName>
    </submittedName>
</protein>
<dbReference type="Pfam" id="PF07971">
    <property type="entry name" value="Glyco_hydro_92"/>
    <property type="match status" value="1"/>
</dbReference>
<gene>
    <name evidence="4" type="ORF">ACFQQL_12050</name>
</gene>
<dbReference type="EMBL" id="JBHTCQ010000002">
    <property type="protein sequence ID" value="MFC7405846.1"/>
    <property type="molecule type" value="Genomic_DNA"/>
</dbReference>
<name>A0ABW2Q9F0_9MICO</name>
<feature type="compositionally biased region" description="Polar residues" evidence="1">
    <location>
        <begin position="198"/>
        <end position="208"/>
    </location>
</feature>
<evidence type="ECO:0000259" key="2">
    <source>
        <dbReference type="Pfam" id="PF07971"/>
    </source>
</evidence>
<evidence type="ECO:0000259" key="3">
    <source>
        <dbReference type="Pfam" id="PF17678"/>
    </source>
</evidence>
<reference evidence="5" key="1">
    <citation type="journal article" date="2019" name="Int. J. Syst. Evol. Microbiol.">
        <title>The Global Catalogue of Microorganisms (GCM) 10K type strain sequencing project: providing services to taxonomists for standard genome sequencing and annotation.</title>
        <authorList>
            <consortium name="The Broad Institute Genomics Platform"/>
            <consortium name="The Broad Institute Genome Sequencing Center for Infectious Disease"/>
            <person name="Wu L."/>
            <person name="Ma J."/>
        </authorList>
    </citation>
    <scope>NUCLEOTIDE SEQUENCE [LARGE SCALE GENOMIC DNA]</scope>
    <source>
        <strain evidence="5">JCM 1490</strain>
    </source>
</reference>
<dbReference type="PANTHER" id="PTHR12143:SF43">
    <property type="entry name" value="PUTATIVE-RELATED"/>
    <property type="match status" value="1"/>
</dbReference>
<sequence>MSTGFATSFEVGQPVPGVPVPAGWSVEVSGGPEHLPAGRPRAGLTGPRSLRVHAPGPGRAVLLDGLDVPVAAGTELSYAVCPVLEPDLAYRGTWAALDCRFDDGTWLSDLDPVDQHGMRATAAGQGAAKILLPDHWNLVRVALAKAVGRRVTTLAVVLEQPGDGEPVEVWWDDVAIAVPDRPARRDPVDHVDTRRGTHSSGAYSRGNTVPATAVPNGFGLLVPLTDATSHSWLYSWAGHNGPDNRPRLEGVGVSHVPSPWMGDRNQVAFHLAAGEDVPDATPAARGLGFDHGQEIARPHRYGVPLDGGHRVDVTPTDHGGVLLFTFPAGTARGHVLVDAVSTDGAGPDGPCELTWHADGTLSGWVETGSGLSVGRSRMFVAGRLDAPVVAHGAARGNRPHARYATIDLDGLDGLDGRDGPGGPGGGRAVELRVATSFVGLEQAWHTYDLELAGRTFEEVEAAARTAWEQRLAVVEVEGASEEQLATLYGNLYRLNLYPSSQWENAGSAAEPRPVHASPVSDPPGRVLPGELYVNHGFWDTYRTCWSAYALLYPELAGRLADGFVQQFRDGGWVARWSSPGYADLMTGTSSDVAFADLLLRDVLLPDPEGTYVAGLRNATAAPTEPGVGRKGLAHATYRGWVARDEDVHESVSWSLEGYINDLALARMARRLATGAGPAGTSPPPPAESSTLCRVVNDVPAGRAPRHVRRLLDEATYLEQRAGGYRHLFDAATGFLRGRGRDGAFAEPFDPRDWGGDFTESDAWNFAFHAPHDPAGLAELHGGPEGLADVLEEFFATPERADRPGGYGGVIHEMVEARDVRMGQLGQSNQVSHHIPYIWLAAGRPDRAQETVREILVRLWTGSEIGQGYHGDEDNGEMSAWWLLSALGLYPLEVGSSRWAAGSPLFTRAVVHRPDGDLVVEAPGNAPEAPYVQGLELDGLPVPAPVLEHGALRGGATLRFTMAQTPGDWGRDAPLTFPRPPLRPWRDMSGAGSWRLTPDAGPSCPAPGTEQPELTALGDDSYDSAADLPAGRLTWQAGGTTDVPSPEPQLRCYTLTSAVDGRAAPSAWRLEVRGKDGGWRVVDEREDEVFPWPGQLRPFVLAEPVALRDVRLVLATPGALAEVELLTA</sequence>
<feature type="region of interest" description="Disordered" evidence="1">
    <location>
        <begin position="183"/>
        <end position="208"/>
    </location>
</feature>
<accession>A0ABW2Q9F0</accession>